<comment type="caution">
    <text evidence="3">The sequence shown here is derived from an EMBL/GenBank/DDBJ whole genome shotgun (WGS) entry which is preliminary data.</text>
</comment>
<dbReference type="Proteomes" id="UP000249828">
    <property type="component" value="Unassembled WGS sequence"/>
</dbReference>
<dbReference type="STRING" id="1077675.BCR22_03095"/>
<dbReference type="CDD" id="cd04301">
    <property type="entry name" value="NAT_SF"/>
    <property type="match status" value="1"/>
</dbReference>
<dbReference type="RefSeq" id="WP_111247405.1">
    <property type="nucleotide sequence ID" value="NZ_JAFLVY010000007.1"/>
</dbReference>
<name>A0A2W4BPC9_9ENTE</name>
<dbReference type="SUPFAM" id="SSF55729">
    <property type="entry name" value="Acyl-CoA N-acyltransferases (Nat)"/>
    <property type="match status" value="1"/>
</dbReference>
<proteinExistence type="predicted"/>
<accession>A0A2W4BPC9</accession>
<sequence>MKVNVINWNSEEYWRGIFLRNKLLKTSAGKEWIKELPIHEKYDLHMAAMIDGEVVGTLLLSKRSRTMAQIKQVAIDELYQGFGIGKQLLEFAEKIAELMNFQSVFLTGRKQAWGFYDHFGYQRISSAYSDGDVILKKFKKNLCTKKNTRNFGIIKHITLKEMETNG</sequence>
<keyword evidence="1 3" id="KW-0808">Transferase</keyword>
<dbReference type="AlphaFoldDB" id="A0A2W4BPC9"/>
<evidence type="ECO:0000313" key="3">
    <source>
        <dbReference type="EMBL" id="PZL75332.1"/>
    </source>
</evidence>
<dbReference type="InterPro" id="IPR050769">
    <property type="entry name" value="NAT_camello-type"/>
</dbReference>
<evidence type="ECO:0000256" key="1">
    <source>
        <dbReference type="ARBA" id="ARBA00022679"/>
    </source>
</evidence>
<keyword evidence="4" id="KW-1185">Reference proteome</keyword>
<dbReference type="Gene3D" id="3.40.630.30">
    <property type="match status" value="1"/>
</dbReference>
<protein>
    <submittedName>
        <fullName evidence="3">GNAT family N-acetyltransferase</fullName>
    </submittedName>
</protein>
<dbReference type="InterPro" id="IPR016181">
    <property type="entry name" value="Acyl_CoA_acyltransferase"/>
</dbReference>
<dbReference type="GO" id="GO:0008080">
    <property type="term" value="F:N-acetyltransferase activity"/>
    <property type="evidence" value="ECO:0007669"/>
    <property type="project" value="InterPro"/>
</dbReference>
<evidence type="ECO:0000313" key="4">
    <source>
        <dbReference type="Proteomes" id="UP000249828"/>
    </source>
</evidence>
<evidence type="ECO:0000259" key="2">
    <source>
        <dbReference type="PROSITE" id="PS51186"/>
    </source>
</evidence>
<dbReference type="PANTHER" id="PTHR13947:SF37">
    <property type="entry name" value="LD18367P"/>
    <property type="match status" value="1"/>
</dbReference>
<dbReference type="PROSITE" id="PS51186">
    <property type="entry name" value="GNAT"/>
    <property type="match status" value="1"/>
</dbReference>
<organism evidence="3 4">
    <name type="scientific">Enterococcus plantarum</name>
    <dbReference type="NCBI Taxonomy" id="1077675"/>
    <lineage>
        <taxon>Bacteria</taxon>
        <taxon>Bacillati</taxon>
        <taxon>Bacillota</taxon>
        <taxon>Bacilli</taxon>
        <taxon>Lactobacillales</taxon>
        <taxon>Enterococcaceae</taxon>
        <taxon>Enterococcus</taxon>
    </lineage>
</organism>
<dbReference type="EMBL" id="PIEU01000045">
    <property type="protein sequence ID" value="PZL75332.1"/>
    <property type="molecule type" value="Genomic_DNA"/>
</dbReference>
<dbReference type="PANTHER" id="PTHR13947">
    <property type="entry name" value="GNAT FAMILY N-ACETYLTRANSFERASE"/>
    <property type="match status" value="1"/>
</dbReference>
<dbReference type="InterPro" id="IPR000182">
    <property type="entry name" value="GNAT_dom"/>
</dbReference>
<reference evidence="3 4" key="1">
    <citation type="submission" date="2017-11" db="EMBL/GenBank/DDBJ databases">
        <title>Draft genome sequence of Enterococcus plantarum TRW2 strain isolated from lettuce.</title>
        <authorList>
            <person name="Kim E.B."/>
            <person name="Marco M.L."/>
            <person name="Williams T.R."/>
            <person name="You I.H."/>
        </authorList>
    </citation>
    <scope>NUCLEOTIDE SEQUENCE [LARGE SCALE GENOMIC DNA]</scope>
    <source>
        <strain evidence="3 4">TRW2</strain>
    </source>
</reference>
<dbReference type="Pfam" id="PF00583">
    <property type="entry name" value="Acetyltransf_1"/>
    <property type="match status" value="1"/>
</dbReference>
<feature type="domain" description="N-acetyltransferase" evidence="2">
    <location>
        <begin position="3"/>
        <end position="140"/>
    </location>
</feature>
<gene>
    <name evidence="3" type="ORF">CI088_05030</name>
</gene>